<name>A0A930VP42_9ACTN</name>
<reference evidence="1" key="1">
    <citation type="submission" date="2020-11" db="EMBL/GenBank/DDBJ databases">
        <title>Nocardioides cynanchi sp. nov., isolated from soil of rhizosphere of Cynanchum wilfordii.</title>
        <authorList>
            <person name="Lee J.-S."/>
            <person name="Suh M.K."/>
            <person name="Kim J.-S."/>
        </authorList>
    </citation>
    <scope>NUCLEOTIDE SEQUENCE</scope>
    <source>
        <strain evidence="1">KCTC 19276</strain>
    </source>
</reference>
<accession>A0A930VP42</accession>
<organism evidence="1 2">
    <name type="scientific">Nocardioides agariphilus</name>
    <dbReference type="NCBI Taxonomy" id="433664"/>
    <lineage>
        <taxon>Bacteria</taxon>
        <taxon>Bacillati</taxon>
        <taxon>Actinomycetota</taxon>
        <taxon>Actinomycetes</taxon>
        <taxon>Propionibacteriales</taxon>
        <taxon>Nocardioidaceae</taxon>
        <taxon>Nocardioides</taxon>
    </lineage>
</organism>
<dbReference type="AlphaFoldDB" id="A0A930VP42"/>
<comment type="caution">
    <text evidence="1">The sequence shown here is derived from an EMBL/GenBank/DDBJ whole genome shotgun (WGS) entry which is preliminary data.</text>
</comment>
<dbReference type="Proteomes" id="UP000660668">
    <property type="component" value="Unassembled WGS sequence"/>
</dbReference>
<keyword evidence="2" id="KW-1185">Reference proteome</keyword>
<proteinExistence type="predicted"/>
<gene>
    <name evidence="1" type="ORF">ISU10_11690</name>
</gene>
<sequence length="130" mass="14559">MTRSTLDRPISTATALAGLQRALDEPVPAAELGGWRWSVRRHMVPVRDALEREHLDPDDSALSARHGKSARDRAALLRRLAAYGPKVLETADVDEVREGLKRLLVDIDHYVQRLHDLAYDEVEEEIGGSE</sequence>
<dbReference type="RefSeq" id="WP_194696584.1">
    <property type="nucleotide sequence ID" value="NZ_JADKPO010000014.1"/>
</dbReference>
<dbReference type="EMBL" id="JADKPO010000014">
    <property type="protein sequence ID" value="MBF4768428.1"/>
    <property type="molecule type" value="Genomic_DNA"/>
</dbReference>
<protein>
    <submittedName>
        <fullName evidence="1">Uncharacterized protein</fullName>
    </submittedName>
</protein>
<evidence type="ECO:0000313" key="1">
    <source>
        <dbReference type="EMBL" id="MBF4768428.1"/>
    </source>
</evidence>
<evidence type="ECO:0000313" key="2">
    <source>
        <dbReference type="Proteomes" id="UP000660668"/>
    </source>
</evidence>